<reference evidence="2" key="1">
    <citation type="submission" date="2022-04" db="EMBL/GenBank/DDBJ databases">
        <title>Diverse halophilic archaea isolated from saline environments.</title>
        <authorList>
            <person name="Cui H.-L."/>
        </authorList>
    </citation>
    <scope>NUCLEOTIDE SEQUENCE</scope>
    <source>
        <strain evidence="2">XZYJT40</strain>
    </source>
</reference>
<dbReference type="GeneID" id="72188367"/>
<dbReference type="RefSeq" id="WP_248655084.1">
    <property type="nucleotide sequence ID" value="NZ_CP096658.1"/>
</dbReference>
<organism evidence="2 3">
    <name type="scientific">Halorussus gelatinilyticus</name>
    <dbReference type="NCBI Taxonomy" id="2937524"/>
    <lineage>
        <taxon>Archaea</taxon>
        <taxon>Methanobacteriati</taxon>
        <taxon>Methanobacteriota</taxon>
        <taxon>Stenosarchaea group</taxon>
        <taxon>Halobacteria</taxon>
        <taxon>Halobacteriales</taxon>
        <taxon>Haladaptataceae</taxon>
        <taxon>Halorussus</taxon>
    </lineage>
</organism>
<evidence type="ECO:0000313" key="2">
    <source>
        <dbReference type="EMBL" id="UPW00674.1"/>
    </source>
</evidence>
<protein>
    <submittedName>
        <fullName evidence="2">Uncharacterized protein</fullName>
    </submittedName>
</protein>
<keyword evidence="1" id="KW-0812">Transmembrane</keyword>
<dbReference type="InterPro" id="IPR058293">
    <property type="entry name" value="DUF7987"/>
</dbReference>
<keyword evidence="1" id="KW-0472">Membrane</keyword>
<feature type="transmembrane region" description="Helical" evidence="1">
    <location>
        <begin position="32"/>
        <end position="51"/>
    </location>
</feature>
<dbReference type="EMBL" id="CP096658">
    <property type="protein sequence ID" value="UPW00674.1"/>
    <property type="molecule type" value="Genomic_DNA"/>
</dbReference>
<accession>A0A8U0IKB8</accession>
<keyword evidence="3" id="KW-1185">Reference proteome</keyword>
<gene>
    <name evidence="2" type="ORF">M0R88_00890</name>
</gene>
<sequence>MVSRENEIILVCIVAALPLGFAVASVEGAPDWAAYLVLVAVGVVLPGFLTGRYRPDGA</sequence>
<dbReference type="Pfam" id="PF25949">
    <property type="entry name" value="DUF7987"/>
    <property type="match status" value="1"/>
</dbReference>
<keyword evidence="1" id="KW-1133">Transmembrane helix</keyword>
<dbReference type="KEGG" id="haxz:M0R88_00890"/>
<evidence type="ECO:0000313" key="3">
    <source>
        <dbReference type="Proteomes" id="UP000830434"/>
    </source>
</evidence>
<proteinExistence type="predicted"/>
<dbReference type="AlphaFoldDB" id="A0A8U0IKB8"/>
<dbReference type="Proteomes" id="UP000830434">
    <property type="component" value="Chromosome"/>
</dbReference>
<evidence type="ECO:0000256" key="1">
    <source>
        <dbReference type="SAM" id="Phobius"/>
    </source>
</evidence>
<name>A0A8U0IKB8_9EURY</name>